<keyword evidence="1" id="KW-1133">Transmembrane helix</keyword>
<keyword evidence="1" id="KW-0812">Transmembrane</keyword>
<evidence type="ECO:0000313" key="3">
    <source>
        <dbReference type="EMBL" id="KGF65894.1"/>
    </source>
</evidence>
<gene>
    <name evidence="3" type="ORF">LT42_08285</name>
</gene>
<protein>
    <submittedName>
        <fullName evidence="3">CAAX protease</fullName>
    </submittedName>
</protein>
<reference evidence="3 4" key="1">
    <citation type="submission" date="2014-09" db="EMBL/GenBank/DDBJ databases">
        <title>Genome sequence of Pseudomonas lutea strain DSM 17257T.</title>
        <authorList>
            <person name="Kwak Y."/>
            <person name="Shin J.-H."/>
        </authorList>
    </citation>
    <scope>NUCLEOTIDE SEQUENCE [LARGE SCALE GENOMIC DNA]</scope>
    <source>
        <strain evidence="3 4">DSM 17257</strain>
    </source>
</reference>
<feature type="transmembrane region" description="Helical" evidence="1">
    <location>
        <begin position="125"/>
        <end position="152"/>
    </location>
</feature>
<evidence type="ECO:0000259" key="2">
    <source>
        <dbReference type="Pfam" id="PF02517"/>
    </source>
</evidence>
<name>A0A9X0JKH3_9PSED</name>
<keyword evidence="1" id="KW-0472">Membrane</keyword>
<dbReference type="AlphaFoldDB" id="A0A9X0JKH3"/>
<dbReference type="RefSeq" id="WP_037011393.1">
    <property type="nucleotide sequence ID" value="NZ_JRMB01000001.1"/>
</dbReference>
<evidence type="ECO:0000313" key="4">
    <source>
        <dbReference type="Proteomes" id="UP000029719"/>
    </source>
</evidence>
<keyword evidence="3" id="KW-0378">Hydrolase</keyword>
<dbReference type="InterPro" id="IPR003675">
    <property type="entry name" value="Rce1/LyrA-like_dom"/>
</dbReference>
<dbReference type="GO" id="GO:0080120">
    <property type="term" value="P:CAAX-box protein maturation"/>
    <property type="evidence" value="ECO:0007669"/>
    <property type="project" value="UniProtKB-ARBA"/>
</dbReference>
<dbReference type="Proteomes" id="UP000029719">
    <property type="component" value="Unassembled WGS sequence"/>
</dbReference>
<sequence>MSAQRWTALFLLSVGYSVALLYGQLSVSVIVTLALLVMAWTCVSQFSHPAVRTFGHLLFIALSAGLASHWLPGFFSARVIAGERLSPEASPYSMYLHLDKPLIGVWIALACPWVFIVFNPRRWAVVTAITLPVTAALCLNAAVVMGIVGWSPKWPEQAGIWSVNNLLLVSLTEELLFRGYIQGGLQRCLRRLPYHDAVAILLASALFGLAHVGAGWEWALLAGMAGLGYGVGYRLGGLPAAVLTHFGLNLLHFSLLTYPMFDR</sequence>
<feature type="domain" description="CAAX prenyl protease 2/Lysostaphin resistance protein A-like" evidence="2">
    <location>
        <begin position="160"/>
        <end position="251"/>
    </location>
</feature>
<feature type="transmembrane region" description="Helical" evidence="1">
    <location>
        <begin position="158"/>
        <end position="177"/>
    </location>
</feature>
<proteinExistence type="predicted"/>
<evidence type="ECO:0000256" key="1">
    <source>
        <dbReference type="SAM" id="Phobius"/>
    </source>
</evidence>
<dbReference type="Pfam" id="PF02517">
    <property type="entry name" value="Rce1-like"/>
    <property type="match status" value="1"/>
</dbReference>
<feature type="transmembrane region" description="Helical" evidence="1">
    <location>
        <begin position="236"/>
        <end position="258"/>
    </location>
</feature>
<comment type="caution">
    <text evidence="3">The sequence shown here is derived from an EMBL/GenBank/DDBJ whole genome shotgun (WGS) entry which is preliminary data.</text>
</comment>
<feature type="transmembrane region" description="Helical" evidence="1">
    <location>
        <begin position="58"/>
        <end position="81"/>
    </location>
</feature>
<dbReference type="GO" id="GO:0004175">
    <property type="term" value="F:endopeptidase activity"/>
    <property type="evidence" value="ECO:0007669"/>
    <property type="project" value="UniProtKB-ARBA"/>
</dbReference>
<organism evidence="3 4">
    <name type="scientific">Pseudomonas lutea</name>
    <dbReference type="NCBI Taxonomy" id="243924"/>
    <lineage>
        <taxon>Bacteria</taxon>
        <taxon>Pseudomonadati</taxon>
        <taxon>Pseudomonadota</taxon>
        <taxon>Gammaproteobacteria</taxon>
        <taxon>Pseudomonadales</taxon>
        <taxon>Pseudomonadaceae</taxon>
        <taxon>Pseudomonas</taxon>
    </lineage>
</organism>
<dbReference type="GO" id="GO:0006508">
    <property type="term" value="P:proteolysis"/>
    <property type="evidence" value="ECO:0007669"/>
    <property type="project" value="UniProtKB-KW"/>
</dbReference>
<keyword evidence="3" id="KW-0645">Protease</keyword>
<feature type="transmembrane region" description="Helical" evidence="1">
    <location>
        <begin position="101"/>
        <end position="118"/>
    </location>
</feature>
<feature type="transmembrane region" description="Helical" evidence="1">
    <location>
        <begin position="197"/>
        <end position="216"/>
    </location>
</feature>
<dbReference type="OrthoDB" id="5322702at2"/>
<accession>A0A9X0JKH3</accession>
<dbReference type="EMBL" id="JRMB01000001">
    <property type="protein sequence ID" value="KGF65894.1"/>
    <property type="molecule type" value="Genomic_DNA"/>
</dbReference>